<dbReference type="RefSeq" id="WP_008512032.1">
    <property type="nucleotide sequence ID" value="NZ_CM001403.1"/>
</dbReference>
<dbReference type="AlphaFoldDB" id="H1Y5U0"/>
<accession>H1Y5U0</accession>
<dbReference type="OrthoDB" id="795392at2"/>
<dbReference type="Proteomes" id="UP000002774">
    <property type="component" value="Chromosome"/>
</dbReference>
<proteinExistence type="predicted"/>
<keyword evidence="2" id="KW-1185">Reference proteome</keyword>
<gene>
    <name evidence="1" type="ORF">Mucpa_6306</name>
</gene>
<reference evidence="1" key="1">
    <citation type="submission" date="2011-09" db="EMBL/GenBank/DDBJ databases">
        <title>The permanent draft genome of Mucilaginibacter paludis DSM 18603.</title>
        <authorList>
            <consortium name="US DOE Joint Genome Institute (JGI-PGF)"/>
            <person name="Lucas S."/>
            <person name="Han J."/>
            <person name="Lapidus A."/>
            <person name="Bruce D."/>
            <person name="Goodwin L."/>
            <person name="Pitluck S."/>
            <person name="Peters L."/>
            <person name="Kyrpides N."/>
            <person name="Mavromatis K."/>
            <person name="Ivanova N."/>
            <person name="Mikhailova N."/>
            <person name="Held B."/>
            <person name="Detter J.C."/>
            <person name="Tapia R."/>
            <person name="Han C."/>
            <person name="Land M."/>
            <person name="Hauser L."/>
            <person name="Markowitz V."/>
            <person name="Cheng J.-F."/>
            <person name="Hugenholtz P."/>
            <person name="Woyke T."/>
            <person name="Wu D."/>
            <person name="Tindall B."/>
            <person name="Brambilla E."/>
            <person name="Klenk H.-P."/>
            <person name="Eisen J.A."/>
        </authorList>
    </citation>
    <scope>NUCLEOTIDE SEQUENCE [LARGE SCALE GENOMIC DNA]</scope>
    <source>
        <strain evidence="1">DSM 18603</strain>
    </source>
</reference>
<evidence type="ECO:0000313" key="1">
    <source>
        <dbReference type="EMBL" id="EHQ30362.1"/>
    </source>
</evidence>
<dbReference type="HOGENOM" id="CLU_1223621_0_0_10"/>
<organism evidence="1 2">
    <name type="scientific">Mucilaginibacter paludis DSM 18603</name>
    <dbReference type="NCBI Taxonomy" id="714943"/>
    <lineage>
        <taxon>Bacteria</taxon>
        <taxon>Pseudomonadati</taxon>
        <taxon>Bacteroidota</taxon>
        <taxon>Sphingobacteriia</taxon>
        <taxon>Sphingobacteriales</taxon>
        <taxon>Sphingobacteriaceae</taxon>
        <taxon>Mucilaginibacter</taxon>
    </lineage>
</organism>
<protein>
    <submittedName>
        <fullName evidence="1">Uncharacterized protein</fullName>
    </submittedName>
</protein>
<evidence type="ECO:0000313" key="2">
    <source>
        <dbReference type="Proteomes" id="UP000002774"/>
    </source>
</evidence>
<name>H1Y5U0_9SPHI</name>
<dbReference type="EMBL" id="CM001403">
    <property type="protein sequence ID" value="EHQ30362.1"/>
    <property type="molecule type" value="Genomic_DNA"/>
</dbReference>
<sequence>MKNIINGLTLYLAIAINIGCNSNSPKQIAKKNNSIDTTHSVKIDTAHSVKIDNYWVTPKKYLEFNSLGKENSDTLTLVICSDYVYSPFGSIKDSLGLKLSLLNNFSITDRLYSTDIEPQKLQILKFKNSRLMLFFDSDPEASTHSYILKGEIHDIEVRFTNNIKIGMSTGDFYKSFFDYFPEEIQQRYKYVQFESCVEDIKHIYTFNNNKLSSVKFISDTYWKLDY</sequence>